<feature type="signal peptide" evidence="8">
    <location>
        <begin position="1"/>
        <end position="27"/>
    </location>
</feature>
<dbReference type="Pfam" id="PF17802">
    <property type="entry name" value="SpaA"/>
    <property type="match status" value="2"/>
</dbReference>
<dbReference type="SUPFAM" id="SSF49401">
    <property type="entry name" value="Bacterial adhesins"/>
    <property type="match status" value="1"/>
</dbReference>
<evidence type="ECO:0008006" key="14">
    <source>
        <dbReference type="Google" id="ProtNLM"/>
    </source>
</evidence>
<dbReference type="Pfam" id="PF17961">
    <property type="entry name" value="Big_8"/>
    <property type="match status" value="1"/>
</dbReference>
<evidence type="ECO:0000259" key="10">
    <source>
        <dbReference type="Pfam" id="PF17802"/>
    </source>
</evidence>
<dbReference type="RefSeq" id="WP_135025842.1">
    <property type="nucleotide sequence ID" value="NZ_JBFUWK010000004.1"/>
</dbReference>
<comment type="subcellular location">
    <subcellularLocation>
        <location evidence="1">Secreted</location>
        <location evidence="1">Cell wall</location>
        <topology evidence="1">Peptidoglycan-anchor</topology>
    </subcellularLocation>
</comment>
<keyword evidence="4" id="KW-0964">Secreted</keyword>
<feature type="domain" description="SpaA-like prealbumin fold" evidence="10">
    <location>
        <begin position="616"/>
        <end position="702"/>
    </location>
</feature>
<comment type="similarity">
    <text evidence="2">Belongs to the serine-aspartate repeat-containing protein (SDr) family.</text>
</comment>
<feature type="compositionally biased region" description="Polar residues" evidence="7">
    <location>
        <begin position="51"/>
        <end position="70"/>
    </location>
</feature>
<evidence type="ECO:0000256" key="7">
    <source>
        <dbReference type="SAM" id="MobiDB-lite"/>
    </source>
</evidence>
<keyword evidence="6" id="KW-0572">Peptidoglycan-anchor</keyword>
<feature type="domain" description="SDR-like Ig" evidence="11">
    <location>
        <begin position="142"/>
        <end position="241"/>
    </location>
</feature>
<dbReference type="AlphaFoldDB" id="A0A7Z8G5X5"/>
<dbReference type="InterPro" id="IPR041033">
    <property type="entry name" value="SpaA_PFL_dom_1"/>
</dbReference>
<gene>
    <name evidence="12" type="ORF">CKN69_04855</name>
</gene>
<dbReference type="Pfam" id="PF13731">
    <property type="entry name" value="WxL"/>
    <property type="match status" value="1"/>
</dbReference>
<dbReference type="PANTHER" id="PTHR36108:SF13">
    <property type="entry name" value="COLOSSIN-B-RELATED"/>
    <property type="match status" value="1"/>
</dbReference>
<dbReference type="Gene3D" id="2.60.40.10">
    <property type="entry name" value="Immunoglobulins"/>
    <property type="match status" value="2"/>
</dbReference>
<evidence type="ECO:0000256" key="3">
    <source>
        <dbReference type="ARBA" id="ARBA00022512"/>
    </source>
</evidence>
<dbReference type="InterPro" id="IPR011252">
    <property type="entry name" value="Fibrogen-bd_dom1"/>
</dbReference>
<dbReference type="Gene3D" id="2.60.40.1280">
    <property type="match status" value="1"/>
</dbReference>
<evidence type="ECO:0000256" key="5">
    <source>
        <dbReference type="ARBA" id="ARBA00022729"/>
    </source>
</evidence>
<sequence length="864" mass="94304">MKKIFLNILLYMTLLSTAAPLSTIVQAESPSPTEPVTAQEPLVKNPLTELDTPTENTENPIEQKESSIVSEQRLEETHPTPNKLPLENKLDTIIPSLNVGNSNLLNPSAKLENYAINQYYDSVTMERIDGDTTTPIKNGDKIDYYDQFNISFNWSVPNSANLVDGDVITSALPPELNPLRTGPLNVTNDKGIVVGSWKIIVAPTGEKTLEFTVNPAFVSLTNRSGTINFTAQLDFSQVQNKNQWIQLAFDTKAQEVINLDVKKAASIDPNERLYKFGQVDTSNPEIVIWSIRVNYSGVKSNRTTIVDLPVDQEYMPDRIWASWGEYNKDTGEYTQIEPVPNSSIYGRVGGGFEIEFGDIGEGTNRPSGIINVAMKANDGGTAGRYFNRILSYSSGMQIRDLTVSTPKSGGGGDGDGNSVLTVRLVDSTDPSINLDGGKFSVFEDGKSLGVHNAVAGAFKITAKPGSKYSILQSQAGTRSGYVVYDLDESLKAVTITGDTEVVFSNTPLKGSIKLTKVDADDSSIVLPGAKFEIIDPMTNEVLIENLVTDENGEIIVSNLDPRNYLFSETEPPPGYELNPLYLPLSLTNQHVSRPGTEQFFNFMNSGNFSNKKAAKEISLIKKDKENPSTLLPDAHFDLYKEGESAPVKTDLITDASGIINVALDYGDYYFQETIPPTGYVLDETKQRFTVSSAEQTPLVVFNEKQRVTMIDSQFPSDLNFGTHSIQNSSDEKWLATVDGNQTSKTTTGTLKVDDNRTTTSGWKLKAKQLEQFKNGVAELTGAHLLVTAGTVNSTAKIIPSNGIQGTTATLIPNEEKTIFGAKANEGTGISTLELSKFELSVPKTATKKVAKYSSSIVWTLSDTP</sequence>
<protein>
    <recommendedName>
        <fullName evidence="14">WxL domain-containing protein</fullName>
    </recommendedName>
</protein>
<comment type="caution">
    <text evidence="12">The sequence shown here is derived from an EMBL/GenBank/DDBJ whole genome shotgun (WGS) entry which is preliminary data.</text>
</comment>
<evidence type="ECO:0000256" key="8">
    <source>
        <dbReference type="SAM" id="SignalP"/>
    </source>
</evidence>
<evidence type="ECO:0000256" key="6">
    <source>
        <dbReference type="ARBA" id="ARBA00023088"/>
    </source>
</evidence>
<dbReference type="Proteomes" id="UP000297938">
    <property type="component" value="Unassembled WGS sequence"/>
</dbReference>
<evidence type="ECO:0000256" key="2">
    <source>
        <dbReference type="ARBA" id="ARBA00007257"/>
    </source>
</evidence>
<evidence type="ECO:0000256" key="1">
    <source>
        <dbReference type="ARBA" id="ARBA00004168"/>
    </source>
</evidence>
<feature type="chain" id="PRO_5030805109" description="WxL domain-containing protein" evidence="8">
    <location>
        <begin position="28"/>
        <end position="864"/>
    </location>
</feature>
<dbReference type="InterPro" id="IPR013783">
    <property type="entry name" value="Ig-like_fold"/>
</dbReference>
<dbReference type="SUPFAM" id="SSF49478">
    <property type="entry name" value="Cna protein B-type domain"/>
    <property type="match status" value="1"/>
</dbReference>
<reference evidence="12 13" key="1">
    <citation type="journal article" date="2018" name="Int. J. Food Microbiol.">
        <title>Growth of Carnobacterium spp. isolated from chilled vacuum-packaged meat under relevant acidic conditions.</title>
        <authorList>
            <person name="Zhang P."/>
            <person name="Badoni M."/>
            <person name="Ganzle M."/>
            <person name="Yang X."/>
        </authorList>
    </citation>
    <scope>NUCLEOTIDE SEQUENCE [LARGE SCALE GENOMIC DNA]</scope>
    <source>
        <strain evidence="12 13">B2</strain>
    </source>
</reference>
<proteinExistence type="inferred from homology"/>
<evidence type="ECO:0000259" key="11">
    <source>
        <dbReference type="Pfam" id="PF17961"/>
    </source>
</evidence>
<dbReference type="InterPro" id="IPR008966">
    <property type="entry name" value="Adhesion_dom_sf"/>
</dbReference>
<feature type="region of interest" description="Disordered" evidence="7">
    <location>
        <begin position="28"/>
        <end position="86"/>
    </location>
</feature>
<evidence type="ECO:0000256" key="4">
    <source>
        <dbReference type="ARBA" id="ARBA00022525"/>
    </source>
</evidence>
<name>A0A7Z8G5X5_CARDV</name>
<keyword evidence="5 8" id="KW-0732">Signal</keyword>
<feature type="domain" description="WxL" evidence="9">
    <location>
        <begin position="714"/>
        <end position="864"/>
    </location>
</feature>
<keyword evidence="3" id="KW-0134">Cell wall</keyword>
<evidence type="ECO:0000313" key="12">
    <source>
        <dbReference type="EMBL" id="TFJ27866.1"/>
    </source>
</evidence>
<organism evidence="12 13">
    <name type="scientific">Carnobacterium divergens</name>
    <name type="common">Lactobacillus divergens</name>
    <dbReference type="NCBI Taxonomy" id="2748"/>
    <lineage>
        <taxon>Bacteria</taxon>
        <taxon>Bacillati</taxon>
        <taxon>Bacillota</taxon>
        <taxon>Bacilli</taxon>
        <taxon>Lactobacillales</taxon>
        <taxon>Carnobacteriaceae</taxon>
        <taxon>Carnobacterium</taxon>
    </lineage>
</organism>
<accession>A0A7Z8G5X5</accession>
<dbReference type="PANTHER" id="PTHR36108">
    <property type="entry name" value="COLOSSIN-B-RELATED"/>
    <property type="match status" value="1"/>
</dbReference>
<evidence type="ECO:0000313" key="13">
    <source>
        <dbReference type="Proteomes" id="UP000297938"/>
    </source>
</evidence>
<dbReference type="InterPro" id="IPR041171">
    <property type="entry name" value="SDR_Ig"/>
</dbReference>
<dbReference type="EMBL" id="NRPP01000008">
    <property type="protein sequence ID" value="TFJ27866.1"/>
    <property type="molecule type" value="Genomic_DNA"/>
</dbReference>
<evidence type="ECO:0000259" key="9">
    <source>
        <dbReference type="Pfam" id="PF13731"/>
    </source>
</evidence>
<dbReference type="InterPro" id="IPR027994">
    <property type="entry name" value="WxL_dom"/>
</dbReference>
<feature type="domain" description="SpaA-like prealbumin fold" evidence="10">
    <location>
        <begin position="510"/>
        <end position="580"/>
    </location>
</feature>
<dbReference type="GO" id="GO:0007155">
    <property type="term" value="P:cell adhesion"/>
    <property type="evidence" value="ECO:0007669"/>
    <property type="project" value="InterPro"/>
</dbReference>